<feature type="domain" description="NB-ARC" evidence="2">
    <location>
        <begin position="117"/>
        <end position="271"/>
    </location>
</feature>
<proteinExistence type="predicted"/>
<dbReference type="InterPro" id="IPR053137">
    <property type="entry name" value="NLR-like"/>
</dbReference>
<dbReference type="Proteomes" id="UP001303760">
    <property type="component" value="Unassembled WGS sequence"/>
</dbReference>
<dbReference type="InterPro" id="IPR011990">
    <property type="entry name" value="TPR-like_helical_dom_sf"/>
</dbReference>
<dbReference type="SMART" id="SM00028">
    <property type="entry name" value="TPR"/>
    <property type="match status" value="2"/>
</dbReference>
<dbReference type="InterPro" id="IPR019734">
    <property type="entry name" value="TPR_rpt"/>
</dbReference>
<dbReference type="Pfam" id="PF13424">
    <property type="entry name" value="TPR_12"/>
    <property type="match status" value="1"/>
</dbReference>
<keyword evidence="4" id="KW-1185">Reference proteome</keyword>
<dbReference type="PROSITE" id="PS50005">
    <property type="entry name" value="TPR"/>
    <property type="match status" value="1"/>
</dbReference>
<keyword evidence="3" id="KW-0378">Hydrolase</keyword>
<comment type="caution">
    <text evidence="3">The sequence shown here is derived from an EMBL/GenBank/DDBJ whole genome shotgun (WGS) entry which is preliminary data.</text>
</comment>
<dbReference type="GO" id="GO:0016787">
    <property type="term" value="F:hydrolase activity"/>
    <property type="evidence" value="ECO:0007669"/>
    <property type="project" value="UniProtKB-KW"/>
</dbReference>
<sequence>LRLPLCCFFETRKTEMLRRILSPRWAKRLATGVTHKIGLDATHSGMNKFVGPQCPNFKLVKDAIRQFAGNASAVLARRKNSPDERHWIVPFGRNKEFVGRRTILRDLLTRILPSADKDDCQRTAIRGLGGVGKTQIALEAAFCVGDAYPDCSIFWVPAVDATSFENAYRAIGQQLKVPGIDEEKADTKALVKTALSRGNTGSYLLVIDNADDIKLLFGDTGLADYLPFSRKGSILFTTRTHEVAVKLVGSESHIIPVEEMSRDEALELLQKGLKGDQMRDTTSTDALLDFLANVPLAIRQASAYMAEKQISTTQYLGLCKSSDEDMIELLARDFEDRHRYKDIQNPVATTWLISFQHISDHDPLAADYLRFMCFLAGKDIPQSLLPPARRLKTVDAIGTLKSYAFISQRKESGTYDIHRLVQISMLRWLAEKGEQKEWTAKVLQRLADVFPFPEHEKREEWIRYLPHTQRALELRKSADDEEAPAGLLFNVGESLLMLGKYQGAEEMHRQALQLYEKVLGKEHPDTLTSMNNLARVFHRQGKYEEAEQMHRQALQLSEKVLGKGKNVLDKEHR</sequence>
<evidence type="ECO:0000313" key="3">
    <source>
        <dbReference type="EMBL" id="KAK4232756.1"/>
    </source>
</evidence>
<dbReference type="Pfam" id="PF00931">
    <property type="entry name" value="NB-ARC"/>
    <property type="match status" value="1"/>
</dbReference>
<dbReference type="GO" id="GO:0043531">
    <property type="term" value="F:ADP binding"/>
    <property type="evidence" value="ECO:0007669"/>
    <property type="project" value="InterPro"/>
</dbReference>
<dbReference type="InterPro" id="IPR027417">
    <property type="entry name" value="P-loop_NTPase"/>
</dbReference>
<gene>
    <name evidence="3" type="ORF">C8A03DRAFT_20015</name>
</gene>
<protein>
    <submittedName>
        <fullName evidence="3">P-loop containing nucleoside triphosphate hydrolase protein</fullName>
    </submittedName>
</protein>
<feature type="non-terminal residue" evidence="3">
    <location>
        <position position="1"/>
    </location>
</feature>
<dbReference type="SUPFAM" id="SSF52540">
    <property type="entry name" value="P-loop containing nucleoside triphosphate hydrolases"/>
    <property type="match status" value="1"/>
</dbReference>
<dbReference type="SUPFAM" id="SSF48452">
    <property type="entry name" value="TPR-like"/>
    <property type="match status" value="1"/>
</dbReference>
<evidence type="ECO:0000256" key="1">
    <source>
        <dbReference type="PROSITE-ProRule" id="PRU00339"/>
    </source>
</evidence>
<organism evidence="3 4">
    <name type="scientific">Achaetomium macrosporum</name>
    <dbReference type="NCBI Taxonomy" id="79813"/>
    <lineage>
        <taxon>Eukaryota</taxon>
        <taxon>Fungi</taxon>
        <taxon>Dikarya</taxon>
        <taxon>Ascomycota</taxon>
        <taxon>Pezizomycotina</taxon>
        <taxon>Sordariomycetes</taxon>
        <taxon>Sordariomycetidae</taxon>
        <taxon>Sordariales</taxon>
        <taxon>Chaetomiaceae</taxon>
        <taxon>Achaetomium</taxon>
    </lineage>
</organism>
<evidence type="ECO:0000259" key="2">
    <source>
        <dbReference type="Pfam" id="PF00931"/>
    </source>
</evidence>
<dbReference type="Gene3D" id="1.25.40.10">
    <property type="entry name" value="Tetratricopeptide repeat domain"/>
    <property type="match status" value="1"/>
</dbReference>
<evidence type="ECO:0000313" key="4">
    <source>
        <dbReference type="Proteomes" id="UP001303760"/>
    </source>
</evidence>
<dbReference type="InterPro" id="IPR002182">
    <property type="entry name" value="NB-ARC"/>
</dbReference>
<reference evidence="3" key="1">
    <citation type="journal article" date="2023" name="Mol. Phylogenet. Evol.">
        <title>Genome-scale phylogeny and comparative genomics of the fungal order Sordariales.</title>
        <authorList>
            <person name="Hensen N."/>
            <person name="Bonometti L."/>
            <person name="Westerberg I."/>
            <person name="Brannstrom I.O."/>
            <person name="Guillou S."/>
            <person name="Cros-Aarteil S."/>
            <person name="Calhoun S."/>
            <person name="Haridas S."/>
            <person name="Kuo A."/>
            <person name="Mondo S."/>
            <person name="Pangilinan J."/>
            <person name="Riley R."/>
            <person name="LaButti K."/>
            <person name="Andreopoulos B."/>
            <person name="Lipzen A."/>
            <person name="Chen C."/>
            <person name="Yan M."/>
            <person name="Daum C."/>
            <person name="Ng V."/>
            <person name="Clum A."/>
            <person name="Steindorff A."/>
            <person name="Ohm R.A."/>
            <person name="Martin F."/>
            <person name="Silar P."/>
            <person name="Natvig D.O."/>
            <person name="Lalanne C."/>
            <person name="Gautier V."/>
            <person name="Ament-Velasquez S.L."/>
            <person name="Kruys A."/>
            <person name="Hutchinson M.I."/>
            <person name="Powell A.J."/>
            <person name="Barry K."/>
            <person name="Miller A.N."/>
            <person name="Grigoriev I.V."/>
            <person name="Debuchy R."/>
            <person name="Gladieux P."/>
            <person name="Hiltunen Thoren M."/>
            <person name="Johannesson H."/>
        </authorList>
    </citation>
    <scope>NUCLEOTIDE SEQUENCE</scope>
    <source>
        <strain evidence="3">CBS 532.94</strain>
    </source>
</reference>
<dbReference type="EMBL" id="MU860920">
    <property type="protein sequence ID" value="KAK4232756.1"/>
    <property type="molecule type" value="Genomic_DNA"/>
</dbReference>
<dbReference type="Gene3D" id="3.40.50.300">
    <property type="entry name" value="P-loop containing nucleotide triphosphate hydrolases"/>
    <property type="match status" value="1"/>
</dbReference>
<feature type="repeat" description="TPR" evidence="1">
    <location>
        <begin position="527"/>
        <end position="560"/>
    </location>
</feature>
<name>A0AAN7H2V3_9PEZI</name>
<keyword evidence="1" id="KW-0802">TPR repeat</keyword>
<dbReference type="PANTHER" id="PTHR46082">
    <property type="entry name" value="ATP/GTP-BINDING PROTEIN-RELATED"/>
    <property type="match status" value="1"/>
</dbReference>
<accession>A0AAN7H2V3</accession>
<reference evidence="3" key="2">
    <citation type="submission" date="2023-05" db="EMBL/GenBank/DDBJ databases">
        <authorList>
            <consortium name="Lawrence Berkeley National Laboratory"/>
            <person name="Steindorff A."/>
            <person name="Hensen N."/>
            <person name="Bonometti L."/>
            <person name="Westerberg I."/>
            <person name="Brannstrom I.O."/>
            <person name="Guillou S."/>
            <person name="Cros-Aarteil S."/>
            <person name="Calhoun S."/>
            <person name="Haridas S."/>
            <person name="Kuo A."/>
            <person name="Mondo S."/>
            <person name="Pangilinan J."/>
            <person name="Riley R."/>
            <person name="Labutti K."/>
            <person name="Andreopoulos B."/>
            <person name="Lipzen A."/>
            <person name="Chen C."/>
            <person name="Yanf M."/>
            <person name="Daum C."/>
            <person name="Ng V."/>
            <person name="Clum A."/>
            <person name="Ohm R."/>
            <person name="Martin F."/>
            <person name="Silar P."/>
            <person name="Natvig D."/>
            <person name="Lalanne C."/>
            <person name="Gautier V."/>
            <person name="Ament-Velasquez S.L."/>
            <person name="Kruys A."/>
            <person name="Hutchinson M.I."/>
            <person name="Powell A.J."/>
            <person name="Barry K."/>
            <person name="Miller A.N."/>
            <person name="Grigoriev I.V."/>
            <person name="Debuchy R."/>
            <person name="Gladieux P."/>
            <person name="Thoren M.H."/>
            <person name="Johannesson H."/>
        </authorList>
    </citation>
    <scope>NUCLEOTIDE SEQUENCE</scope>
    <source>
        <strain evidence="3">CBS 532.94</strain>
    </source>
</reference>
<dbReference type="PANTHER" id="PTHR46082:SF6">
    <property type="entry name" value="AAA+ ATPASE DOMAIN-CONTAINING PROTEIN-RELATED"/>
    <property type="match status" value="1"/>
</dbReference>
<dbReference type="AlphaFoldDB" id="A0AAN7H2V3"/>